<sequence>MAAPSFPTDHTATTDFQQVMSGHAAGVAVVTASGAGIPTGLTVTSLTSFSSLPPSVCFNVRMTARSHSPIVEADSIGVHLLTARQRRIAEVFSSRAVDKFSGLDWSWDGSVPRLPGTLAYLLCLPVAVFGHHDHSLVVAEVKRIESQEGTPLIYLRRSLGWRLVTGNP</sequence>
<feature type="domain" description="Flavin reductase like" evidence="2">
    <location>
        <begin position="20"/>
        <end position="161"/>
    </location>
</feature>
<dbReference type="STRING" id="1075402.AN216_02130"/>
<dbReference type="AlphaFoldDB" id="A0A1E7KPE3"/>
<dbReference type="GO" id="GO:0042602">
    <property type="term" value="F:riboflavin reductase (NADPH) activity"/>
    <property type="evidence" value="ECO:0007669"/>
    <property type="project" value="TreeGrafter"/>
</dbReference>
<proteinExistence type="predicted"/>
<dbReference type="Proteomes" id="UP000176101">
    <property type="component" value="Unassembled WGS sequence"/>
</dbReference>
<dbReference type="InterPro" id="IPR050268">
    <property type="entry name" value="NADH-dep_flavin_reductase"/>
</dbReference>
<dbReference type="SMART" id="SM00903">
    <property type="entry name" value="Flavin_Reduct"/>
    <property type="match status" value="1"/>
</dbReference>
<dbReference type="Gene3D" id="2.30.110.10">
    <property type="entry name" value="Electron Transport, Fmn-binding Protein, Chain A"/>
    <property type="match status" value="1"/>
</dbReference>
<evidence type="ECO:0000313" key="4">
    <source>
        <dbReference type="Proteomes" id="UP000176101"/>
    </source>
</evidence>
<dbReference type="SUPFAM" id="SSF50475">
    <property type="entry name" value="FMN-binding split barrel"/>
    <property type="match status" value="1"/>
</dbReference>
<dbReference type="PANTHER" id="PTHR30466">
    <property type="entry name" value="FLAVIN REDUCTASE"/>
    <property type="match status" value="1"/>
</dbReference>
<dbReference type="RefSeq" id="WP_070194834.1">
    <property type="nucleotide sequence ID" value="NZ_LJGU01000093.1"/>
</dbReference>
<dbReference type="Pfam" id="PF01613">
    <property type="entry name" value="Flavin_Reduct"/>
    <property type="match status" value="1"/>
</dbReference>
<dbReference type="PATRIC" id="fig|1075402.3.peg.3813"/>
<dbReference type="PANTHER" id="PTHR30466:SF1">
    <property type="entry name" value="FMN REDUCTASE (NADH) RUTF"/>
    <property type="match status" value="1"/>
</dbReference>
<dbReference type="EMBL" id="LJGU01000093">
    <property type="protein sequence ID" value="OEV05764.1"/>
    <property type="molecule type" value="Genomic_DNA"/>
</dbReference>
<evidence type="ECO:0000313" key="3">
    <source>
        <dbReference type="EMBL" id="OEV05764.1"/>
    </source>
</evidence>
<keyword evidence="4" id="KW-1185">Reference proteome</keyword>
<evidence type="ECO:0000256" key="1">
    <source>
        <dbReference type="ARBA" id="ARBA00023002"/>
    </source>
</evidence>
<reference evidence="3 4" key="1">
    <citation type="journal article" date="2016" name="Front. Microbiol.">
        <title>Comparative Genomics Analysis of Streptomyces Species Reveals Their Adaptation to the Marine Environment and Their Diversity at the Genomic Level.</title>
        <authorList>
            <person name="Tian X."/>
            <person name="Zhang Z."/>
            <person name="Yang T."/>
            <person name="Chen M."/>
            <person name="Li J."/>
            <person name="Chen F."/>
            <person name="Yang J."/>
            <person name="Li W."/>
            <person name="Zhang B."/>
            <person name="Zhang Z."/>
            <person name="Wu J."/>
            <person name="Zhang C."/>
            <person name="Long L."/>
            <person name="Xiao J."/>
        </authorList>
    </citation>
    <scope>NUCLEOTIDE SEQUENCE [LARGE SCALE GENOMIC DNA]</scope>
    <source>
        <strain evidence="3 4">SCSIO 02100</strain>
    </source>
</reference>
<comment type="caution">
    <text evidence="3">The sequence shown here is derived from an EMBL/GenBank/DDBJ whole genome shotgun (WGS) entry which is preliminary data.</text>
</comment>
<keyword evidence="1" id="KW-0560">Oxidoreductase</keyword>
<organism evidence="3 4">
    <name type="scientific">Streptomyces oceani</name>
    <dbReference type="NCBI Taxonomy" id="1075402"/>
    <lineage>
        <taxon>Bacteria</taxon>
        <taxon>Bacillati</taxon>
        <taxon>Actinomycetota</taxon>
        <taxon>Actinomycetes</taxon>
        <taxon>Kitasatosporales</taxon>
        <taxon>Streptomycetaceae</taxon>
        <taxon>Streptomyces</taxon>
    </lineage>
</organism>
<dbReference type="GO" id="GO:0010181">
    <property type="term" value="F:FMN binding"/>
    <property type="evidence" value="ECO:0007669"/>
    <property type="project" value="InterPro"/>
</dbReference>
<accession>A0A1E7KPE3</accession>
<evidence type="ECO:0000259" key="2">
    <source>
        <dbReference type="SMART" id="SM00903"/>
    </source>
</evidence>
<dbReference type="InterPro" id="IPR012349">
    <property type="entry name" value="Split_barrel_FMN-bd"/>
</dbReference>
<name>A0A1E7KPE3_9ACTN</name>
<protein>
    <recommendedName>
        <fullName evidence="2">Flavin reductase like domain-containing protein</fullName>
    </recommendedName>
</protein>
<dbReference type="InterPro" id="IPR002563">
    <property type="entry name" value="Flavin_Rdtase-like_dom"/>
</dbReference>
<gene>
    <name evidence="3" type="ORF">AN216_02130</name>
</gene>